<dbReference type="AlphaFoldDB" id="D7M9X9"/>
<accession>D7M9X9</accession>
<dbReference type="Gramene" id="scaffold_702877.1">
    <property type="protein sequence ID" value="scaffold_702877.1"/>
    <property type="gene ID" value="scaffold_702877.1"/>
</dbReference>
<gene>
    <name evidence="1" type="ORF">ARALYDRAFT_915135</name>
</gene>
<dbReference type="EMBL" id="GL348719">
    <property type="protein sequence ID" value="EFH46429.1"/>
    <property type="molecule type" value="Genomic_DNA"/>
</dbReference>
<protein>
    <submittedName>
        <fullName evidence="1">Uncharacterized protein</fullName>
    </submittedName>
</protein>
<dbReference type="HOGENOM" id="CLU_3127053_0_0_1"/>
<proteinExistence type="predicted"/>
<organism evidence="2">
    <name type="scientific">Arabidopsis lyrata subsp. lyrata</name>
    <name type="common">Lyre-leaved rock-cress</name>
    <dbReference type="NCBI Taxonomy" id="81972"/>
    <lineage>
        <taxon>Eukaryota</taxon>
        <taxon>Viridiplantae</taxon>
        <taxon>Streptophyta</taxon>
        <taxon>Embryophyta</taxon>
        <taxon>Tracheophyta</taxon>
        <taxon>Spermatophyta</taxon>
        <taxon>Magnoliopsida</taxon>
        <taxon>eudicotyledons</taxon>
        <taxon>Gunneridae</taxon>
        <taxon>Pentapetalae</taxon>
        <taxon>rosids</taxon>
        <taxon>malvids</taxon>
        <taxon>Brassicales</taxon>
        <taxon>Brassicaceae</taxon>
        <taxon>Camelineae</taxon>
        <taxon>Arabidopsis</taxon>
    </lineage>
</organism>
<name>D7M9X9_ARALL</name>
<dbReference type="Proteomes" id="UP000008694">
    <property type="component" value="Unassembled WGS sequence"/>
</dbReference>
<keyword evidence="2" id="KW-1185">Reference proteome</keyword>
<sequence length="50" mass="5411">MHLVSTPIETLLVNLDLLSVRGDPTRPLSPKNLHISSATIIDAPPLKPND</sequence>
<evidence type="ECO:0000313" key="1">
    <source>
        <dbReference type="EMBL" id="EFH46429.1"/>
    </source>
</evidence>
<reference evidence="2" key="1">
    <citation type="journal article" date="2011" name="Nat. Genet.">
        <title>The Arabidopsis lyrata genome sequence and the basis of rapid genome size change.</title>
        <authorList>
            <person name="Hu T.T."/>
            <person name="Pattyn P."/>
            <person name="Bakker E.G."/>
            <person name="Cao J."/>
            <person name="Cheng J.-F."/>
            <person name="Clark R.M."/>
            <person name="Fahlgren N."/>
            <person name="Fawcett J.A."/>
            <person name="Grimwood J."/>
            <person name="Gundlach H."/>
            <person name="Haberer G."/>
            <person name="Hollister J.D."/>
            <person name="Ossowski S."/>
            <person name="Ottilar R.P."/>
            <person name="Salamov A.A."/>
            <person name="Schneeberger K."/>
            <person name="Spannagl M."/>
            <person name="Wang X."/>
            <person name="Yang L."/>
            <person name="Nasrallah M.E."/>
            <person name="Bergelson J."/>
            <person name="Carrington J.C."/>
            <person name="Gaut B.S."/>
            <person name="Schmutz J."/>
            <person name="Mayer K.F.X."/>
            <person name="Van de Peer Y."/>
            <person name="Grigoriev I.V."/>
            <person name="Nordborg M."/>
            <person name="Weigel D."/>
            <person name="Guo Y.-L."/>
        </authorList>
    </citation>
    <scope>NUCLEOTIDE SEQUENCE [LARGE SCALE GENOMIC DNA]</scope>
    <source>
        <strain evidence="2">cv. MN47</strain>
    </source>
</reference>
<evidence type="ECO:0000313" key="2">
    <source>
        <dbReference type="Proteomes" id="UP000008694"/>
    </source>
</evidence>